<keyword evidence="6" id="KW-1185">Reference proteome</keyword>
<reference evidence="6" key="1">
    <citation type="journal article" date="2019" name="Int. J. Syst. Evol. Microbiol.">
        <title>The Global Catalogue of Microorganisms (GCM) 10K type strain sequencing project: providing services to taxonomists for standard genome sequencing and annotation.</title>
        <authorList>
            <consortium name="The Broad Institute Genomics Platform"/>
            <consortium name="The Broad Institute Genome Sequencing Center for Infectious Disease"/>
            <person name="Wu L."/>
            <person name="Ma J."/>
        </authorList>
    </citation>
    <scope>NUCLEOTIDE SEQUENCE [LARGE SCALE GENOMIC DNA]</scope>
    <source>
        <strain evidence="6">CGMCC 1.10832</strain>
    </source>
</reference>
<name>A0ABQ1LKY6_9BACT</name>
<dbReference type="PRINTS" id="PR00081">
    <property type="entry name" value="GDHRDH"/>
</dbReference>
<sequence length="242" mass="26867">MRKLFFITGSSKGIGKGLAEYALQDENNHVIGISRTHSIDHPNYTGISIDLSDVKKLEKEAEELLTTDKDFDSMVLINNAGTLGDVKHLGKIDAASITHLFNLNVTAPILLMNAFMKIYRDFEGDKTIINISSGAGKNAVDGWSGYCASKAALDMATEVAAKENKLDNGRFRIHAIAPGVVDTEMQTQIRSTNEQDFSGVNRFKSLKEDQQLSSEKEVAEKYFQILNHPEKYQEVILDVRNI</sequence>
<evidence type="ECO:0000256" key="1">
    <source>
        <dbReference type="ARBA" id="ARBA00004496"/>
    </source>
</evidence>
<dbReference type="Proteomes" id="UP000636010">
    <property type="component" value="Unassembled WGS sequence"/>
</dbReference>
<comment type="caution">
    <text evidence="5">The sequence shown here is derived from an EMBL/GenBank/DDBJ whole genome shotgun (WGS) entry which is preliminary data.</text>
</comment>
<dbReference type="Gene3D" id="3.40.50.720">
    <property type="entry name" value="NAD(P)-binding Rossmann-like Domain"/>
    <property type="match status" value="1"/>
</dbReference>
<dbReference type="SUPFAM" id="SSF51735">
    <property type="entry name" value="NAD(P)-binding Rossmann-fold domains"/>
    <property type="match status" value="1"/>
</dbReference>
<evidence type="ECO:0000313" key="5">
    <source>
        <dbReference type="EMBL" id="GGC25965.1"/>
    </source>
</evidence>
<dbReference type="PANTHER" id="PTHR44085:SF2">
    <property type="entry name" value="SEPIAPTERIN REDUCTASE"/>
    <property type="match status" value="1"/>
</dbReference>
<dbReference type="Pfam" id="PF00106">
    <property type="entry name" value="adh_short"/>
    <property type="match status" value="1"/>
</dbReference>
<dbReference type="EMBL" id="BMEC01000002">
    <property type="protein sequence ID" value="GGC25965.1"/>
    <property type="molecule type" value="Genomic_DNA"/>
</dbReference>
<dbReference type="InterPro" id="IPR051721">
    <property type="entry name" value="Biopterin_syn/organic_redct"/>
</dbReference>
<dbReference type="PANTHER" id="PTHR44085">
    <property type="entry name" value="SEPIAPTERIN REDUCTASE"/>
    <property type="match status" value="1"/>
</dbReference>
<comment type="subcellular location">
    <subcellularLocation>
        <location evidence="1">Cytoplasm</location>
    </subcellularLocation>
</comment>
<organism evidence="5 6">
    <name type="scientific">Marivirga lumbricoides</name>
    <dbReference type="NCBI Taxonomy" id="1046115"/>
    <lineage>
        <taxon>Bacteria</taxon>
        <taxon>Pseudomonadati</taxon>
        <taxon>Bacteroidota</taxon>
        <taxon>Cytophagia</taxon>
        <taxon>Cytophagales</taxon>
        <taxon>Marivirgaceae</taxon>
        <taxon>Marivirga</taxon>
    </lineage>
</organism>
<proteinExistence type="predicted"/>
<evidence type="ECO:0000256" key="2">
    <source>
        <dbReference type="ARBA" id="ARBA00022490"/>
    </source>
</evidence>
<evidence type="ECO:0000256" key="4">
    <source>
        <dbReference type="ARBA" id="ARBA00023002"/>
    </source>
</evidence>
<dbReference type="InterPro" id="IPR002347">
    <property type="entry name" value="SDR_fam"/>
</dbReference>
<keyword evidence="2" id="KW-0963">Cytoplasm</keyword>
<dbReference type="InterPro" id="IPR036291">
    <property type="entry name" value="NAD(P)-bd_dom_sf"/>
</dbReference>
<accession>A0ABQ1LKY6</accession>
<protein>
    <submittedName>
        <fullName evidence="5">Short-chain dehydrogenase</fullName>
    </submittedName>
</protein>
<dbReference type="RefSeq" id="WP_188460658.1">
    <property type="nucleotide sequence ID" value="NZ_BAABHU010000002.1"/>
</dbReference>
<evidence type="ECO:0000256" key="3">
    <source>
        <dbReference type="ARBA" id="ARBA00022857"/>
    </source>
</evidence>
<keyword evidence="4" id="KW-0560">Oxidoreductase</keyword>
<keyword evidence="3" id="KW-0521">NADP</keyword>
<evidence type="ECO:0000313" key="6">
    <source>
        <dbReference type="Proteomes" id="UP000636010"/>
    </source>
</evidence>
<gene>
    <name evidence="5" type="ORF">GCM10011506_09220</name>
</gene>